<dbReference type="PANTHER" id="PTHR16505">
    <property type="entry name" value="PROTEIN LZIC"/>
    <property type="match status" value="1"/>
</dbReference>
<dbReference type="EMBL" id="CAKKLH010000024">
    <property type="protein sequence ID" value="CAH0099701.1"/>
    <property type="molecule type" value="Genomic_DNA"/>
</dbReference>
<gene>
    <name evidence="2" type="ORF">DGAL_LOCUS1857</name>
</gene>
<keyword evidence="3" id="KW-1185">Reference proteome</keyword>
<name>A0A8J2VZH8_9CRUS</name>
<sequence length="155" mass="17920">MALKQTEKLKENVEEQLERLVKQLEDLEKYREDFEPEEYQETKTETIEQMKEFQSSLAKLAAGDLSLTDYFTAIQLGIQAALNEVFRTPEIILMFAKKQPEQLRLKLAQIQRDLKLGKLSSQAAHTQQACFSKFIYFNKSKSKLLALAENSLSLQ</sequence>
<dbReference type="PANTHER" id="PTHR16505:SF8">
    <property type="entry name" value="PROTEIN LZIC"/>
    <property type="match status" value="1"/>
</dbReference>
<dbReference type="InterPro" id="IPR040065">
    <property type="entry name" value="LZIC"/>
</dbReference>
<evidence type="ECO:0000313" key="2">
    <source>
        <dbReference type="EMBL" id="CAH0099701.1"/>
    </source>
</evidence>
<reference evidence="2" key="1">
    <citation type="submission" date="2021-11" db="EMBL/GenBank/DDBJ databases">
        <authorList>
            <person name="Schell T."/>
        </authorList>
    </citation>
    <scope>NUCLEOTIDE SEQUENCE</scope>
    <source>
        <strain evidence="2">M5</strain>
    </source>
</reference>
<dbReference type="OrthoDB" id="10262856at2759"/>
<feature type="coiled-coil region" evidence="1">
    <location>
        <begin position="3"/>
        <end position="33"/>
    </location>
</feature>
<keyword evidence="1" id="KW-0175">Coiled coil</keyword>
<dbReference type="Proteomes" id="UP000789390">
    <property type="component" value="Unassembled WGS sequence"/>
</dbReference>
<dbReference type="AlphaFoldDB" id="A0A8J2VZH8"/>
<protein>
    <recommendedName>
        <fullName evidence="4">Leucine zipper and CTNNBIP1 domain-containing protein</fullName>
    </recommendedName>
</protein>
<organism evidence="2 3">
    <name type="scientific">Daphnia galeata</name>
    <dbReference type="NCBI Taxonomy" id="27404"/>
    <lineage>
        <taxon>Eukaryota</taxon>
        <taxon>Metazoa</taxon>
        <taxon>Ecdysozoa</taxon>
        <taxon>Arthropoda</taxon>
        <taxon>Crustacea</taxon>
        <taxon>Branchiopoda</taxon>
        <taxon>Diplostraca</taxon>
        <taxon>Cladocera</taxon>
        <taxon>Anomopoda</taxon>
        <taxon>Daphniidae</taxon>
        <taxon>Daphnia</taxon>
    </lineage>
</organism>
<evidence type="ECO:0000256" key="1">
    <source>
        <dbReference type="SAM" id="Coils"/>
    </source>
</evidence>
<accession>A0A8J2VZH8</accession>
<proteinExistence type="predicted"/>
<evidence type="ECO:0008006" key="4">
    <source>
        <dbReference type="Google" id="ProtNLM"/>
    </source>
</evidence>
<evidence type="ECO:0000313" key="3">
    <source>
        <dbReference type="Proteomes" id="UP000789390"/>
    </source>
</evidence>
<comment type="caution">
    <text evidence="2">The sequence shown here is derived from an EMBL/GenBank/DDBJ whole genome shotgun (WGS) entry which is preliminary data.</text>
</comment>